<dbReference type="GO" id="GO:0003677">
    <property type="term" value="F:DNA binding"/>
    <property type="evidence" value="ECO:0007669"/>
    <property type="project" value="UniProtKB-KW"/>
</dbReference>
<dbReference type="InterPro" id="IPR014710">
    <property type="entry name" value="RmlC-like_jellyroll"/>
</dbReference>
<dbReference type="InterPro" id="IPR000595">
    <property type="entry name" value="cNMP-bd_dom"/>
</dbReference>
<keyword evidence="1" id="KW-0805">Transcription regulation</keyword>
<gene>
    <name evidence="5" type="ORF">D0X99_07120</name>
</gene>
<reference evidence="5 6" key="1">
    <citation type="submission" date="2018-09" db="EMBL/GenBank/DDBJ databases">
        <authorList>
            <person name="Wang X."/>
            <person name="Du Z."/>
        </authorList>
    </citation>
    <scope>NUCLEOTIDE SEQUENCE [LARGE SCALE GENOMIC DNA]</scope>
    <source>
        <strain evidence="5 6">N3</strain>
    </source>
</reference>
<dbReference type="InterPro" id="IPR012318">
    <property type="entry name" value="HTH_CRP"/>
</dbReference>
<dbReference type="EMBL" id="QXML01000002">
    <property type="protein sequence ID" value="RIW17486.1"/>
    <property type="molecule type" value="Genomic_DNA"/>
</dbReference>
<dbReference type="SMART" id="SM00419">
    <property type="entry name" value="HTH_CRP"/>
    <property type="match status" value="1"/>
</dbReference>
<dbReference type="Pfam" id="PF13545">
    <property type="entry name" value="HTH_Crp_2"/>
    <property type="match status" value="1"/>
</dbReference>
<dbReference type="InterPro" id="IPR036390">
    <property type="entry name" value="WH_DNA-bd_sf"/>
</dbReference>
<accession>A0A418PVH3</accession>
<protein>
    <submittedName>
        <fullName evidence="5">Crp/Fnr family transcriptional regulator</fullName>
    </submittedName>
</protein>
<organism evidence="5 6">
    <name type="scientific">Algoriphagus lacus</name>
    <dbReference type="NCBI Taxonomy" id="2056311"/>
    <lineage>
        <taxon>Bacteria</taxon>
        <taxon>Pseudomonadati</taxon>
        <taxon>Bacteroidota</taxon>
        <taxon>Cytophagia</taxon>
        <taxon>Cytophagales</taxon>
        <taxon>Cyclobacteriaceae</taxon>
        <taxon>Algoriphagus</taxon>
    </lineage>
</organism>
<keyword evidence="2" id="KW-0238">DNA-binding</keyword>
<dbReference type="Gene3D" id="1.10.10.10">
    <property type="entry name" value="Winged helix-like DNA-binding domain superfamily/Winged helix DNA-binding domain"/>
    <property type="match status" value="1"/>
</dbReference>
<evidence type="ECO:0000256" key="2">
    <source>
        <dbReference type="ARBA" id="ARBA00023125"/>
    </source>
</evidence>
<dbReference type="OrthoDB" id="9776746at2"/>
<evidence type="ECO:0000256" key="1">
    <source>
        <dbReference type="ARBA" id="ARBA00023015"/>
    </source>
</evidence>
<evidence type="ECO:0000313" key="5">
    <source>
        <dbReference type="EMBL" id="RIW17486.1"/>
    </source>
</evidence>
<dbReference type="AlphaFoldDB" id="A0A418PVH3"/>
<proteinExistence type="predicted"/>
<evidence type="ECO:0000259" key="4">
    <source>
        <dbReference type="PROSITE" id="PS51063"/>
    </source>
</evidence>
<dbReference type="SUPFAM" id="SSF51206">
    <property type="entry name" value="cAMP-binding domain-like"/>
    <property type="match status" value="1"/>
</dbReference>
<dbReference type="Proteomes" id="UP000283522">
    <property type="component" value="Unassembled WGS sequence"/>
</dbReference>
<evidence type="ECO:0000256" key="3">
    <source>
        <dbReference type="ARBA" id="ARBA00023163"/>
    </source>
</evidence>
<comment type="caution">
    <text evidence="5">The sequence shown here is derived from an EMBL/GenBank/DDBJ whole genome shotgun (WGS) entry which is preliminary data.</text>
</comment>
<keyword evidence="6" id="KW-1185">Reference proteome</keyword>
<keyword evidence="3" id="KW-0804">Transcription</keyword>
<evidence type="ECO:0000313" key="6">
    <source>
        <dbReference type="Proteomes" id="UP000283522"/>
    </source>
</evidence>
<feature type="domain" description="HTH crp-type" evidence="4">
    <location>
        <begin position="148"/>
        <end position="214"/>
    </location>
</feature>
<dbReference type="PROSITE" id="PS51063">
    <property type="entry name" value="HTH_CRP_2"/>
    <property type="match status" value="1"/>
</dbReference>
<dbReference type="Gene3D" id="2.60.120.10">
    <property type="entry name" value="Jelly Rolls"/>
    <property type="match status" value="1"/>
</dbReference>
<dbReference type="GO" id="GO:0006355">
    <property type="term" value="P:regulation of DNA-templated transcription"/>
    <property type="evidence" value="ECO:0007669"/>
    <property type="project" value="InterPro"/>
</dbReference>
<dbReference type="InterPro" id="IPR018490">
    <property type="entry name" value="cNMP-bd_dom_sf"/>
</dbReference>
<dbReference type="CDD" id="cd00038">
    <property type="entry name" value="CAP_ED"/>
    <property type="match status" value="1"/>
</dbReference>
<dbReference type="RefSeq" id="WP_119476923.1">
    <property type="nucleotide sequence ID" value="NZ_QXML01000002.1"/>
</dbReference>
<name>A0A418PVH3_9BACT</name>
<dbReference type="InterPro" id="IPR036388">
    <property type="entry name" value="WH-like_DNA-bd_sf"/>
</dbReference>
<sequence>MLSQPSNYTNKFSEFFEPALLADLEASAMLMEIKSGTTMLNVGQSIKALPLLVSGAIKVSRMNEEGQELLLYYVKEGESCAMTFNCSMLSQSSVIKGTAEEDSILLCLPVKVMDEWMVKYPSWKRYVMATILNRFTEIIKCIDEVAFKNMDQRLVSYLKEKSKITGSTVLNLTHQQIGDDLGTNRVVISRLLKKLENDKKLLIYNKQIKLLKDF</sequence>
<dbReference type="SUPFAM" id="SSF46785">
    <property type="entry name" value="Winged helix' DNA-binding domain"/>
    <property type="match status" value="1"/>
</dbReference>